<dbReference type="Proteomes" id="UP000198636">
    <property type="component" value="Unassembled WGS sequence"/>
</dbReference>
<accession>A0A1G5AEJ8</accession>
<evidence type="ECO:0000313" key="1">
    <source>
        <dbReference type="EMBL" id="SCX76290.1"/>
    </source>
</evidence>
<gene>
    <name evidence="1" type="ORF">SAMN03080606_00091</name>
</gene>
<dbReference type="AlphaFoldDB" id="A0A1G5AEJ8"/>
<organism evidence="1 2">
    <name type="scientific">Alkaliphilus peptidifermentans DSM 18978</name>
    <dbReference type="NCBI Taxonomy" id="1120976"/>
    <lineage>
        <taxon>Bacteria</taxon>
        <taxon>Bacillati</taxon>
        <taxon>Bacillota</taxon>
        <taxon>Clostridia</taxon>
        <taxon>Peptostreptococcales</taxon>
        <taxon>Natronincolaceae</taxon>
        <taxon>Alkaliphilus</taxon>
    </lineage>
</organism>
<dbReference type="RefSeq" id="WP_330389001.1">
    <property type="nucleotide sequence ID" value="NZ_FMUS01000001.1"/>
</dbReference>
<evidence type="ECO:0008006" key="3">
    <source>
        <dbReference type="Google" id="ProtNLM"/>
    </source>
</evidence>
<name>A0A1G5AEJ8_9FIRM</name>
<sequence length="42" mass="5033">MPRIAREKSKSGIYHVIIRGANRQEIFHDEEDCLTYLRNPKF</sequence>
<proteinExistence type="predicted"/>
<protein>
    <recommendedName>
        <fullName evidence="3">Transposase</fullName>
    </recommendedName>
</protein>
<dbReference type="STRING" id="1120976.SAMN03080606_00091"/>
<dbReference type="EMBL" id="FMUS01000001">
    <property type="protein sequence ID" value="SCX76290.1"/>
    <property type="molecule type" value="Genomic_DNA"/>
</dbReference>
<reference evidence="1 2" key="1">
    <citation type="submission" date="2016-10" db="EMBL/GenBank/DDBJ databases">
        <authorList>
            <person name="de Groot N.N."/>
        </authorList>
    </citation>
    <scope>NUCLEOTIDE SEQUENCE [LARGE SCALE GENOMIC DNA]</scope>
    <source>
        <strain evidence="1 2">DSM 18978</strain>
    </source>
</reference>
<keyword evidence="2" id="KW-1185">Reference proteome</keyword>
<evidence type="ECO:0000313" key="2">
    <source>
        <dbReference type="Proteomes" id="UP000198636"/>
    </source>
</evidence>